<dbReference type="InterPro" id="IPR047928">
    <property type="entry name" value="Perm_prefix_1"/>
</dbReference>
<feature type="transmembrane region" description="Helical" evidence="1">
    <location>
        <begin position="133"/>
        <end position="161"/>
    </location>
</feature>
<gene>
    <name evidence="2" type="ORF">NMN56_040390</name>
</gene>
<organism evidence="2 3">
    <name type="scientific">Streptomyces iconiensis</name>
    <dbReference type="NCBI Taxonomy" id="1384038"/>
    <lineage>
        <taxon>Bacteria</taxon>
        <taxon>Bacillati</taxon>
        <taxon>Actinomycetota</taxon>
        <taxon>Actinomycetes</taxon>
        <taxon>Kitasatosporales</taxon>
        <taxon>Streptomycetaceae</taxon>
        <taxon>Streptomyces</taxon>
    </lineage>
</organism>
<keyword evidence="1" id="KW-1133">Transmembrane helix</keyword>
<protein>
    <submittedName>
        <fullName evidence="2">Permease prefix domain 1-containing protein</fullName>
    </submittedName>
</protein>
<feature type="transmembrane region" description="Helical" evidence="1">
    <location>
        <begin position="93"/>
        <end position="113"/>
    </location>
</feature>
<sequence>MSADGNAAGKPAPADPIESHVAALDATLHGPVRLKARMMAEVREGLTDATAARTAGGMPSEHAAREAVREFGTAKELAPGFQRELTVAQTRHTARAVALTAPFLIICWLLIWTSDHGPGWQQPGAARLLTLPLAVVAVAAAGAAAAALLGLAALAATGTLARRLPTPRRLPAAVAWSGTAVGIAMALATLTLGVTSALTADWPLLACAGALTAASHGVVATSARTCRRCARLPAR</sequence>
<keyword evidence="1" id="KW-0812">Transmembrane</keyword>
<name>A0ABT7A9Z2_9ACTN</name>
<keyword evidence="1" id="KW-0472">Membrane</keyword>
<dbReference type="EMBL" id="JANCPR020000074">
    <property type="protein sequence ID" value="MDJ1138115.1"/>
    <property type="molecule type" value="Genomic_DNA"/>
</dbReference>
<dbReference type="Proteomes" id="UP001214441">
    <property type="component" value="Unassembled WGS sequence"/>
</dbReference>
<dbReference type="RefSeq" id="WP_274040695.1">
    <property type="nucleotide sequence ID" value="NZ_JANCPR020000074.1"/>
</dbReference>
<keyword evidence="3" id="KW-1185">Reference proteome</keyword>
<dbReference type="NCBIfam" id="NF038403">
    <property type="entry name" value="perm_prefix_1"/>
    <property type="match status" value="1"/>
</dbReference>
<evidence type="ECO:0000313" key="2">
    <source>
        <dbReference type="EMBL" id="MDJ1138115.1"/>
    </source>
</evidence>
<comment type="caution">
    <text evidence="2">The sequence shown here is derived from an EMBL/GenBank/DDBJ whole genome shotgun (WGS) entry which is preliminary data.</text>
</comment>
<feature type="transmembrane region" description="Helical" evidence="1">
    <location>
        <begin position="202"/>
        <end position="223"/>
    </location>
</feature>
<accession>A0ABT7A9Z2</accession>
<evidence type="ECO:0000313" key="3">
    <source>
        <dbReference type="Proteomes" id="UP001214441"/>
    </source>
</evidence>
<reference evidence="2 3" key="1">
    <citation type="submission" date="2023-05" db="EMBL/GenBank/DDBJ databases">
        <title>Streptantibioticus silvisoli sp. nov., acidotolerant actinomycetes 1 from pine litter.</title>
        <authorList>
            <person name="Swiecimska M."/>
            <person name="Golinska P."/>
            <person name="Sangal V."/>
            <person name="Wachnowicz B."/>
            <person name="Goodfellow M."/>
        </authorList>
    </citation>
    <scope>NUCLEOTIDE SEQUENCE [LARGE SCALE GENOMIC DNA]</scope>
    <source>
        <strain evidence="2 3">DSM 42109</strain>
    </source>
</reference>
<feature type="transmembrane region" description="Helical" evidence="1">
    <location>
        <begin position="173"/>
        <end position="196"/>
    </location>
</feature>
<proteinExistence type="predicted"/>
<evidence type="ECO:0000256" key="1">
    <source>
        <dbReference type="SAM" id="Phobius"/>
    </source>
</evidence>